<keyword evidence="4" id="KW-1185">Reference proteome</keyword>
<feature type="transmembrane region" description="Helical" evidence="2">
    <location>
        <begin position="85"/>
        <end position="105"/>
    </location>
</feature>
<evidence type="ECO:0000256" key="2">
    <source>
        <dbReference type="SAM" id="Phobius"/>
    </source>
</evidence>
<feature type="region of interest" description="Disordered" evidence="1">
    <location>
        <begin position="1"/>
        <end position="39"/>
    </location>
</feature>
<name>A0A9W6D048_9MICO</name>
<keyword evidence="2" id="KW-0472">Membrane</keyword>
<dbReference type="AlphaFoldDB" id="A0A9W6D048"/>
<sequence length="110" mass="11178">MAQLRDSIGSRASAAGEAERTRGAGATGPGANDGQAQAVRARTISSRRATVLTAVLVPIAVLTLLSPILFAVLTSNGTMAEAAGVWLSVAALVVAAGIMAVVVRVQLRRR</sequence>
<dbReference type="EMBL" id="BSDP01000001">
    <property type="protein sequence ID" value="GLI28449.1"/>
    <property type="molecule type" value="Genomic_DNA"/>
</dbReference>
<evidence type="ECO:0000313" key="3">
    <source>
        <dbReference type="EMBL" id="GLI28449.1"/>
    </source>
</evidence>
<dbReference type="Proteomes" id="UP001144396">
    <property type="component" value="Unassembled WGS sequence"/>
</dbReference>
<reference evidence="3" key="1">
    <citation type="submission" date="2022-12" db="EMBL/GenBank/DDBJ databases">
        <title>Reference genome sequencing for broad-spectrum identification of bacterial and archaeal isolates by mass spectrometry.</title>
        <authorList>
            <person name="Sekiguchi Y."/>
            <person name="Tourlousse D.M."/>
        </authorList>
    </citation>
    <scope>NUCLEOTIDE SEQUENCE</scope>
    <source>
        <strain evidence="3">14</strain>
    </source>
</reference>
<feature type="transmembrane region" description="Helical" evidence="2">
    <location>
        <begin position="49"/>
        <end position="73"/>
    </location>
</feature>
<keyword evidence="2" id="KW-1133">Transmembrane helix</keyword>
<gene>
    <name evidence="3" type="ORF">ARHIZOSPH14_26910</name>
</gene>
<dbReference type="RefSeq" id="WP_281885842.1">
    <property type="nucleotide sequence ID" value="NZ_BSDP01000001.1"/>
</dbReference>
<protein>
    <submittedName>
        <fullName evidence="3">Uncharacterized protein</fullName>
    </submittedName>
</protein>
<accession>A0A9W6D048</accession>
<evidence type="ECO:0000313" key="4">
    <source>
        <dbReference type="Proteomes" id="UP001144396"/>
    </source>
</evidence>
<proteinExistence type="predicted"/>
<comment type="caution">
    <text evidence="3">The sequence shown here is derived from an EMBL/GenBank/DDBJ whole genome shotgun (WGS) entry which is preliminary data.</text>
</comment>
<evidence type="ECO:0000256" key="1">
    <source>
        <dbReference type="SAM" id="MobiDB-lite"/>
    </source>
</evidence>
<keyword evidence="2" id="KW-0812">Transmembrane</keyword>
<organism evidence="3 4">
    <name type="scientific">Agromyces rhizosphaerae</name>
    <dbReference type="NCBI Taxonomy" id="88374"/>
    <lineage>
        <taxon>Bacteria</taxon>
        <taxon>Bacillati</taxon>
        <taxon>Actinomycetota</taxon>
        <taxon>Actinomycetes</taxon>
        <taxon>Micrococcales</taxon>
        <taxon>Microbacteriaceae</taxon>
        <taxon>Agromyces</taxon>
    </lineage>
</organism>